<dbReference type="GO" id="GO:0005506">
    <property type="term" value="F:iron ion binding"/>
    <property type="evidence" value="ECO:0007669"/>
    <property type="project" value="InterPro"/>
</dbReference>
<keyword evidence="13" id="KW-1185">Reference proteome</keyword>
<evidence type="ECO:0008006" key="14">
    <source>
        <dbReference type="Google" id="ProtNLM"/>
    </source>
</evidence>
<evidence type="ECO:0000313" key="12">
    <source>
        <dbReference type="EnsemblMetazoa" id="XP_038076267.1"/>
    </source>
</evidence>
<dbReference type="AlphaFoldDB" id="A0A914BLC3"/>
<dbReference type="PRINTS" id="PR00463">
    <property type="entry name" value="EP450I"/>
</dbReference>
<dbReference type="GO" id="GO:0008395">
    <property type="term" value="F:steroid hydroxylase activity"/>
    <property type="evidence" value="ECO:0007669"/>
    <property type="project" value="TreeGrafter"/>
</dbReference>
<dbReference type="GO" id="GO:0016712">
    <property type="term" value="F:oxidoreductase activity, acting on paired donors, with incorporation or reduction of molecular oxygen, reduced flavin or flavoprotein as one donor, and incorporation of one atom of oxygen"/>
    <property type="evidence" value="ECO:0007669"/>
    <property type="project" value="InterPro"/>
</dbReference>
<dbReference type="OMA" id="MEIQRCA"/>
<organism evidence="12 13">
    <name type="scientific">Patiria miniata</name>
    <name type="common">Bat star</name>
    <name type="synonym">Asterina miniata</name>
    <dbReference type="NCBI Taxonomy" id="46514"/>
    <lineage>
        <taxon>Eukaryota</taxon>
        <taxon>Metazoa</taxon>
        <taxon>Echinodermata</taxon>
        <taxon>Eleutherozoa</taxon>
        <taxon>Asterozoa</taxon>
        <taxon>Asteroidea</taxon>
        <taxon>Valvatacea</taxon>
        <taxon>Valvatida</taxon>
        <taxon>Asterinidae</taxon>
        <taxon>Patiria</taxon>
    </lineage>
</organism>
<keyword evidence="11" id="KW-1133">Transmembrane helix</keyword>
<dbReference type="Pfam" id="PF00067">
    <property type="entry name" value="p450"/>
    <property type="match status" value="1"/>
</dbReference>
<evidence type="ECO:0000313" key="13">
    <source>
        <dbReference type="Proteomes" id="UP000887568"/>
    </source>
</evidence>
<dbReference type="GO" id="GO:0006805">
    <property type="term" value="P:xenobiotic metabolic process"/>
    <property type="evidence" value="ECO:0007669"/>
    <property type="project" value="TreeGrafter"/>
</dbReference>
<dbReference type="SUPFAM" id="SSF48264">
    <property type="entry name" value="Cytochrome P450"/>
    <property type="match status" value="1"/>
</dbReference>
<evidence type="ECO:0000256" key="11">
    <source>
        <dbReference type="SAM" id="Phobius"/>
    </source>
</evidence>
<dbReference type="GO" id="GO:0016020">
    <property type="term" value="C:membrane"/>
    <property type="evidence" value="ECO:0007669"/>
    <property type="project" value="UniProtKB-SubCell"/>
</dbReference>
<keyword evidence="5 10" id="KW-0560">Oxidoreductase</keyword>
<evidence type="ECO:0000256" key="7">
    <source>
        <dbReference type="ARBA" id="ARBA00023033"/>
    </source>
</evidence>
<keyword evidence="11" id="KW-0812">Transmembrane</keyword>
<keyword evidence="6 9" id="KW-0408">Iron</keyword>
<comment type="subcellular location">
    <subcellularLocation>
        <location evidence="2">Membrane</location>
    </subcellularLocation>
</comment>
<dbReference type="InterPro" id="IPR017972">
    <property type="entry name" value="Cyt_P450_CS"/>
</dbReference>
<dbReference type="GO" id="GO:0005737">
    <property type="term" value="C:cytoplasm"/>
    <property type="evidence" value="ECO:0007669"/>
    <property type="project" value="TreeGrafter"/>
</dbReference>
<dbReference type="PROSITE" id="PS00086">
    <property type="entry name" value="CYTOCHROME_P450"/>
    <property type="match status" value="1"/>
</dbReference>
<protein>
    <recommendedName>
        <fullName evidence="14">Cytochrome P450</fullName>
    </recommendedName>
</protein>
<dbReference type="PANTHER" id="PTHR24300:SF349">
    <property type="entry name" value="STEROID 21-HYDROXYLASE"/>
    <property type="match status" value="1"/>
</dbReference>
<dbReference type="FunFam" id="1.10.630.10:FF:000036">
    <property type="entry name" value="CYtochrome P450 family"/>
    <property type="match status" value="1"/>
</dbReference>
<keyword evidence="9 10" id="KW-0349">Heme</keyword>
<feature type="transmembrane region" description="Helical" evidence="11">
    <location>
        <begin position="20"/>
        <end position="41"/>
    </location>
</feature>
<evidence type="ECO:0000256" key="10">
    <source>
        <dbReference type="RuleBase" id="RU000461"/>
    </source>
</evidence>
<dbReference type="InterPro" id="IPR050182">
    <property type="entry name" value="Cytochrome_P450_fam2"/>
</dbReference>
<dbReference type="Gene3D" id="1.10.630.10">
    <property type="entry name" value="Cytochrome P450"/>
    <property type="match status" value="1"/>
</dbReference>
<feature type="binding site" description="axial binding residue" evidence="9">
    <location>
        <position position="460"/>
    </location>
    <ligand>
        <name>heme</name>
        <dbReference type="ChEBI" id="CHEBI:30413"/>
    </ligand>
    <ligandPart>
        <name>Fe</name>
        <dbReference type="ChEBI" id="CHEBI:18248"/>
    </ligandPart>
</feature>
<evidence type="ECO:0000256" key="5">
    <source>
        <dbReference type="ARBA" id="ARBA00023002"/>
    </source>
</evidence>
<dbReference type="GO" id="GO:0006082">
    <property type="term" value="P:organic acid metabolic process"/>
    <property type="evidence" value="ECO:0007669"/>
    <property type="project" value="TreeGrafter"/>
</dbReference>
<sequence length="527" mass="59158">MSVSMVTHHQTLFELSPTDLRSIHIFLVVFALCTLFVRRVASGQWTGRARGSLPPGPVGWPLVGYAPYLGKYPHKVMANLSQTYGDVFSLAIGPRTVIVVNGVSAVKEALVTHGQDTSGRTPPARAVTVNTSLGYFWSSGDLWRAQRKFGQGVLRHLGGPGRQGLQGVIRREAAVLCAELARRCHPSAPLDTTTLVDKAVANIMCSLVFGKRFQNDDEEFQRMMELSFDIQKGGFSAVENFLPFLYKLPFLFRHAKGKKREILNFIRDMLYRDRDAVDQARAQSMADLYFIELDRQKKDAHPSPDIRFTEDNIVSAAWDMFIAGVETTAVTLAWALLYLMLHTDTQEHIQSEIDKVGGGEPPSWSDQKDMPFTRAAIMEIQRCANIVPIALPHTVTEEFQLRGHTIPKGSVLFINLWSVMSDPAEWDQPQEFRPERFLDSDLKIVKPEAFMPFSAGPRVCMGEQLAKMELFILITSVLHQFNLTLPKDEPRPCLDPLPGITCGPRPYRVCVTRRGACPSNQDRMEEL</sequence>
<evidence type="ECO:0000256" key="9">
    <source>
        <dbReference type="PIRSR" id="PIRSR602401-1"/>
    </source>
</evidence>
<dbReference type="InterPro" id="IPR036396">
    <property type="entry name" value="Cyt_P450_sf"/>
</dbReference>
<accession>A0A914BLC3</accession>
<evidence type="ECO:0000256" key="8">
    <source>
        <dbReference type="ARBA" id="ARBA00023136"/>
    </source>
</evidence>
<dbReference type="InterPro" id="IPR002401">
    <property type="entry name" value="Cyt_P450_E_grp-I"/>
</dbReference>
<evidence type="ECO:0000256" key="1">
    <source>
        <dbReference type="ARBA" id="ARBA00001971"/>
    </source>
</evidence>
<proteinExistence type="inferred from homology"/>
<evidence type="ECO:0000256" key="6">
    <source>
        <dbReference type="ARBA" id="ARBA00023004"/>
    </source>
</evidence>
<dbReference type="PRINTS" id="PR01686">
    <property type="entry name" value="EP450ICYP2D"/>
</dbReference>
<dbReference type="PANTHER" id="PTHR24300">
    <property type="entry name" value="CYTOCHROME P450 508A4-RELATED"/>
    <property type="match status" value="1"/>
</dbReference>
<dbReference type="Proteomes" id="UP000887568">
    <property type="component" value="Unplaced"/>
</dbReference>
<dbReference type="GO" id="GO:0020037">
    <property type="term" value="F:heme binding"/>
    <property type="evidence" value="ECO:0007669"/>
    <property type="project" value="InterPro"/>
</dbReference>
<keyword evidence="8 11" id="KW-0472">Membrane</keyword>
<comment type="cofactor">
    <cofactor evidence="1 9">
        <name>heme</name>
        <dbReference type="ChEBI" id="CHEBI:30413"/>
    </cofactor>
</comment>
<keyword evidence="4 9" id="KW-0479">Metal-binding</keyword>
<evidence type="ECO:0000256" key="2">
    <source>
        <dbReference type="ARBA" id="ARBA00004370"/>
    </source>
</evidence>
<dbReference type="RefSeq" id="XP_038076267.1">
    <property type="nucleotide sequence ID" value="XM_038220339.1"/>
</dbReference>
<name>A0A914BLC3_PATMI</name>
<dbReference type="OrthoDB" id="639466at2759"/>
<dbReference type="InterPro" id="IPR008069">
    <property type="entry name" value="Cyt_P450_E_grp-I_CYP2D-like"/>
</dbReference>
<reference evidence="12" key="1">
    <citation type="submission" date="2022-11" db="UniProtKB">
        <authorList>
            <consortium name="EnsemblMetazoa"/>
        </authorList>
    </citation>
    <scope>IDENTIFICATION</scope>
</reference>
<dbReference type="InterPro" id="IPR001128">
    <property type="entry name" value="Cyt_P450"/>
</dbReference>
<comment type="similarity">
    <text evidence="3 10">Belongs to the cytochrome P450 family.</text>
</comment>
<dbReference type="EnsemblMetazoa" id="XM_038220339.1">
    <property type="protein sequence ID" value="XP_038076267.1"/>
    <property type="gene ID" value="LOC119744415"/>
</dbReference>
<evidence type="ECO:0000256" key="3">
    <source>
        <dbReference type="ARBA" id="ARBA00010617"/>
    </source>
</evidence>
<dbReference type="GeneID" id="119744415"/>
<dbReference type="PRINTS" id="PR00385">
    <property type="entry name" value="P450"/>
</dbReference>
<keyword evidence="7 10" id="KW-0503">Monooxygenase</keyword>
<evidence type="ECO:0000256" key="4">
    <source>
        <dbReference type="ARBA" id="ARBA00022723"/>
    </source>
</evidence>